<accession>A0A4Z2E7Y2</accession>
<dbReference type="EMBL" id="SRLO01013968">
    <property type="protein sequence ID" value="TNN24907.1"/>
    <property type="molecule type" value="Genomic_DNA"/>
</dbReference>
<gene>
    <name evidence="1" type="ORF">EYF80_064967</name>
</gene>
<proteinExistence type="predicted"/>
<dbReference type="AlphaFoldDB" id="A0A4Z2E7Y2"/>
<keyword evidence="2" id="KW-1185">Reference proteome</keyword>
<sequence length="61" mass="7066">MLSGFTSTEREPVHSEVPDYCEVVRTYVGEVDTLRCRLTGPHSHGACRRKQEHRIVLLREK</sequence>
<evidence type="ECO:0000313" key="2">
    <source>
        <dbReference type="Proteomes" id="UP000314294"/>
    </source>
</evidence>
<comment type="caution">
    <text evidence="1">The sequence shown here is derived from an EMBL/GenBank/DDBJ whole genome shotgun (WGS) entry which is preliminary data.</text>
</comment>
<protein>
    <submittedName>
        <fullName evidence="1">Uncharacterized protein</fullName>
    </submittedName>
</protein>
<dbReference type="Proteomes" id="UP000314294">
    <property type="component" value="Unassembled WGS sequence"/>
</dbReference>
<organism evidence="1 2">
    <name type="scientific">Liparis tanakae</name>
    <name type="common">Tanaka's snailfish</name>
    <dbReference type="NCBI Taxonomy" id="230148"/>
    <lineage>
        <taxon>Eukaryota</taxon>
        <taxon>Metazoa</taxon>
        <taxon>Chordata</taxon>
        <taxon>Craniata</taxon>
        <taxon>Vertebrata</taxon>
        <taxon>Euteleostomi</taxon>
        <taxon>Actinopterygii</taxon>
        <taxon>Neopterygii</taxon>
        <taxon>Teleostei</taxon>
        <taxon>Neoteleostei</taxon>
        <taxon>Acanthomorphata</taxon>
        <taxon>Eupercaria</taxon>
        <taxon>Perciformes</taxon>
        <taxon>Cottioidei</taxon>
        <taxon>Cottales</taxon>
        <taxon>Liparidae</taxon>
        <taxon>Liparis</taxon>
    </lineage>
</organism>
<reference evidence="1 2" key="1">
    <citation type="submission" date="2019-03" db="EMBL/GenBank/DDBJ databases">
        <title>First draft genome of Liparis tanakae, snailfish: a comprehensive survey of snailfish specific genes.</title>
        <authorList>
            <person name="Kim W."/>
            <person name="Song I."/>
            <person name="Jeong J.-H."/>
            <person name="Kim D."/>
            <person name="Kim S."/>
            <person name="Ryu S."/>
            <person name="Song J.Y."/>
            <person name="Lee S.K."/>
        </authorList>
    </citation>
    <scope>NUCLEOTIDE SEQUENCE [LARGE SCALE GENOMIC DNA]</scope>
    <source>
        <tissue evidence="1">Muscle</tissue>
    </source>
</reference>
<name>A0A4Z2E7Y2_9TELE</name>
<evidence type="ECO:0000313" key="1">
    <source>
        <dbReference type="EMBL" id="TNN24907.1"/>
    </source>
</evidence>